<dbReference type="CDD" id="cd02209">
    <property type="entry name" value="cupin_XRE_C"/>
    <property type="match status" value="1"/>
</dbReference>
<evidence type="ECO:0000259" key="3">
    <source>
        <dbReference type="PROSITE" id="PS50943"/>
    </source>
</evidence>
<reference evidence="4 5" key="1">
    <citation type="submission" date="2017-01" db="EMBL/GenBank/DDBJ databases">
        <authorList>
            <person name="Mah S.A."/>
            <person name="Swanson W.J."/>
            <person name="Moy G.W."/>
            <person name="Vacquier V.D."/>
        </authorList>
    </citation>
    <scope>NUCLEOTIDE SEQUENCE [LARGE SCALE GENOMIC DNA]</scope>
    <source>
        <strain evidence="4 5">DSM 11589</strain>
    </source>
</reference>
<dbReference type="EMBL" id="FTOA01000010">
    <property type="protein sequence ID" value="SIT17307.1"/>
    <property type="molecule type" value="Genomic_DNA"/>
</dbReference>
<dbReference type="InterPro" id="IPR014710">
    <property type="entry name" value="RmlC-like_jellyroll"/>
</dbReference>
<keyword evidence="1" id="KW-0238">DNA-binding</keyword>
<accession>A0A1N7Q3W9</accession>
<dbReference type="InterPro" id="IPR011051">
    <property type="entry name" value="RmlC_Cupin_sf"/>
</dbReference>
<dbReference type="GO" id="GO:0003700">
    <property type="term" value="F:DNA-binding transcription factor activity"/>
    <property type="evidence" value="ECO:0007669"/>
    <property type="project" value="TreeGrafter"/>
</dbReference>
<dbReference type="RefSeq" id="WP_076401967.1">
    <property type="nucleotide sequence ID" value="NZ_FTOA01000010.1"/>
</dbReference>
<dbReference type="Gene3D" id="1.10.260.40">
    <property type="entry name" value="lambda repressor-like DNA-binding domains"/>
    <property type="match status" value="1"/>
</dbReference>
<dbReference type="SUPFAM" id="SSF51182">
    <property type="entry name" value="RmlC-like cupins"/>
    <property type="match status" value="1"/>
</dbReference>
<dbReference type="InterPro" id="IPR013096">
    <property type="entry name" value="Cupin_2"/>
</dbReference>
<dbReference type="STRING" id="80876.SAMN05421779_11010"/>
<gene>
    <name evidence="4" type="ORF">SAMN05421779_11010</name>
</gene>
<name>A0A1N7Q3W9_9PROT</name>
<dbReference type="Pfam" id="PF01381">
    <property type="entry name" value="HTH_3"/>
    <property type="match status" value="1"/>
</dbReference>
<dbReference type="InterPro" id="IPR001387">
    <property type="entry name" value="Cro/C1-type_HTH"/>
</dbReference>
<feature type="region of interest" description="Disordered" evidence="2">
    <location>
        <begin position="1"/>
        <end position="20"/>
    </location>
</feature>
<dbReference type="PROSITE" id="PS50943">
    <property type="entry name" value="HTH_CROC1"/>
    <property type="match status" value="1"/>
</dbReference>
<dbReference type="CDD" id="cd00093">
    <property type="entry name" value="HTH_XRE"/>
    <property type="match status" value="1"/>
</dbReference>
<dbReference type="GO" id="GO:0003677">
    <property type="term" value="F:DNA binding"/>
    <property type="evidence" value="ECO:0007669"/>
    <property type="project" value="UniProtKB-KW"/>
</dbReference>
<dbReference type="PANTHER" id="PTHR46797:SF2">
    <property type="entry name" value="TRANSCRIPTIONAL REGULATOR"/>
    <property type="match status" value="1"/>
</dbReference>
<dbReference type="GO" id="GO:0005829">
    <property type="term" value="C:cytosol"/>
    <property type="evidence" value="ECO:0007669"/>
    <property type="project" value="TreeGrafter"/>
</dbReference>
<feature type="domain" description="HTH cro/C1-type" evidence="3">
    <location>
        <begin position="30"/>
        <end position="84"/>
    </location>
</feature>
<sequence length="207" mass="22892">MIDIPAAPVSPLPTAEDDISEDDRSLGLAIRKARQAQNLSLQQVAEMVNISVGLLSQIERGISSPSIRALRLICAVLDMPVHALFNGSEAAVEQEARRIVRVNQRRRVSFGAKGMVKEFLNAHNEGVLQVMEITLEPNGGSGDDTYHHEGEECGVVLEGRLEIHIDGSIYRLAEGDSFYFESPLPHRFRNLADGQTRVLWITTPPVW</sequence>
<dbReference type="OrthoDB" id="189170at2"/>
<dbReference type="Gene3D" id="2.60.120.10">
    <property type="entry name" value="Jelly Rolls"/>
    <property type="match status" value="1"/>
</dbReference>
<protein>
    <submittedName>
        <fullName evidence="4">Transcriptional regulator, XRE family with cupin sensor</fullName>
    </submittedName>
</protein>
<dbReference type="Proteomes" id="UP000185678">
    <property type="component" value="Unassembled WGS sequence"/>
</dbReference>
<evidence type="ECO:0000313" key="5">
    <source>
        <dbReference type="Proteomes" id="UP000185678"/>
    </source>
</evidence>
<dbReference type="InterPro" id="IPR010982">
    <property type="entry name" value="Lambda_DNA-bd_dom_sf"/>
</dbReference>
<evidence type="ECO:0000256" key="2">
    <source>
        <dbReference type="SAM" id="MobiDB-lite"/>
    </source>
</evidence>
<evidence type="ECO:0000313" key="4">
    <source>
        <dbReference type="EMBL" id="SIT17307.1"/>
    </source>
</evidence>
<proteinExistence type="predicted"/>
<organism evidence="4 5">
    <name type="scientific">Insolitispirillum peregrinum</name>
    <dbReference type="NCBI Taxonomy" id="80876"/>
    <lineage>
        <taxon>Bacteria</taxon>
        <taxon>Pseudomonadati</taxon>
        <taxon>Pseudomonadota</taxon>
        <taxon>Alphaproteobacteria</taxon>
        <taxon>Rhodospirillales</taxon>
        <taxon>Novispirillaceae</taxon>
        <taxon>Insolitispirillum</taxon>
    </lineage>
</organism>
<dbReference type="PANTHER" id="PTHR46797">
    <property type="entry name" value="HTH-TYPE TRANSCRIPTIONAL REGULATOR"/>
    <property type="match status" value="1"/>
</dbReference>
<keyword evidence="5" id="KW-1185">Reference proteome</keyword>
<dbReference type="InterPro" id="IPR050807">
    <property type="entry name" value="TransReg_Diox_bact_type"/>
</dbReference>
<dbReference type="SUPFAM" id="SSF47413">
    <property type="entry name" value="lambda repressor-like DNA-binding domains"/>
    <property type="match status" value="1"/>
</dbReference>
<dbReference type="Pfam" id="PF07883">
    <property type="entry name" value="Cupin_2"/>
    <property type="match status" value="1"/>
</dbReference>
<dbReference type="AlphaFoldDB" id="A0A1N7Q3W9"/>
<evidence type="ECO:0000256" key="1">
    <source>
        <dbReference type="ARBA" id="ARBA00023125"/>
    </source>
</evidence>
<dbReference type="SMART" id="SM00530">
    <property type="entry name" value="HTH_XRE"/>
    <property type="match status" value="1"/>
</dbReference>